<evidence type="ECO:0000313" key="11">
    <source>
        <dbReference type="Proteomes" id="UP000065822"/>
    </source>
</evidence>
<dbReference type="EMBL" id="CP014227">
    <property type="protein sequence ID" value="AMD84685.1"/>
    <property type="molecule type" value="Genomic_DNA"/>
</dbReference>
<keyword evidence="3" id="KW-0813">Transport</keyword>
<dbReference type="GO" id="GO:0015288">
    <property type="term" value="F:porin activity"/>
    <property type="evidence" value="ECO:0007669"/>
    <property type="project" value="TreeGrafter"/>
</dbReference>
<dbReference type="GO" id="GO:0009279">
    <property type="term" value="C:cell outer membrane"/>
    <property type="evidence" value="ECO:0007669"/>
    <property type="project" value="UniProtKB-SubCell"/>
</dbReference>
<dbReference type="Proteomes" id="UP000065822">
    <property type="component" value="Chromosome"/>
</dbReference>
<sequence length="438" mass="48258">MKRKLYILPIVLLVGFVAQAQDKGWSLAACLDYAERNNITVKKATVQAEQAAINHAQAQHNRLPSVSANASASFNHGSAINPISNGRESRENLSNNFGVTANVPLYQGGKLGIEVARTELLTSQQELYVQEAKNSIRLAVIEAYLQALYQYEGIAVAKNTAASSAEQLTQAQKRFQAGAIARLALAEMETQHASNEYAIVRAENAYASQVLTLKQLLELPPSTDFSISTELQDSYAVPIPSKEAVFAAAVAHLPTMKIYENKKAVAEKDIRLAKAGYLPTLSLQAGLNTGFSSVADYNYRTQLDNNFGQTVGVSLNIPIFSQLKNRSNVKLARLSLDTAELDRQQAEKELYSKVESAWLNATSYQAQEASSRTARDNAKLAYELSKKKYELGSLTNTDLIVSENAYRNAEQTYLQNKYMSALYGELLRFYEGGESREQ</sequence>
<feature type="signal peptide" evidence="8">
    <location>
        <begin position="1"/>
        <end position="20"/>
    </location>
</feature>
<keyword evidence="6" id="KW-0472">Membrane</keyword>
<evidence type="ECO:0000256" key="3">
    <source>
        <dbReference type="ARBA" id="ARBA00022448"/>
    </source>
</evidence>
<name>A0AAX2GZ46_9FLAO</name>
<feature type="chain" id="PRO_5043410317" evidence="8">
    <location>
        <begin position="21"/>
        <end position="438"/>
    </location>
</feature>
<reference evidence="10 12" key="2">
    <citation type="submission" date="2017-06" db="EMBL/GenBank/DDBJ databases">
        <authorList>
            <consortium name="Pathogen Informatics"/>
        </authorList>
    </citation>
    <scope>NUCLEOTIDE SEQUENCE [LARGE SCALE GENOMIC DNA]</scope>
    <source>
        <strain evidence="10 12">NCTC12947</strain>
    </source>
</reference>
<comment type="similarity">
    <text evidence="2">Belongs to the outer membrane factor (OMF) (TC 1.B.17) family.</text>
</comment>
<comment type="subcellular location">
    <subcellularLocation>
        <location evidence="1">Cell outer membrane</location>
    </subcellularLocation>
</comment>
<dbReference type="AlphaFoldDB" id="A0AAX2GZ46"/>
<dbReference type="Pfam" id="PF02321">
    <property type="entry name" value="OEP"/>
    <property type="match status" value="2"/>
</dbReference>
<evidence type="ECO:0000256" key="5">
    <source>
        <dbReference type="ARBA" id="ARBA00022692"/>
    </source>
</evidence>
<dbReference type="EMBL" id="LT906449">
    <property type="protein sequence ID" value="SNV08415.1"/>
    <property type="molecule type" value="Genomic_DNA"/>
</dbReference>
<evidence type="ECO:0000313" key="12">
    <source>
        <dbReference type="Proteomes" id="UP000215539"/>
    </source>
</evidence>
<keyword evidence="4" id="KW-1134">Transmembrane beta strand</keyword>
<evidence type="ECO:0000256" key="7">
    <source>
        <dbReference type="ARBA" id="ARBA00023237"/>
    </source>
</evidence>
<evidence type="ECO:0000256" key="4">
    <source>
        <dbReference type="ARBA" id="ARBA00022452"/>
    </source>
</evidence>
<dbReference type="Proteomes" id="UP000215539">
    <property type="component" value="Chromosome 1"/>
</dbReference>
<dbReference type="GO" id="GO:0015562">
    <property type="term" value="F:efflux transmembrane transporter activity"/>
    <property type="evidence" value="ECO:0007669"/>
    <property type="project" value="InterPro"/>
</dbReference>
<keyword evidence="5" id="KW-0812">Transmembrane</keyword>
<keyword evidence="7" id="KW-0998">Cell outer membrane</keyword>
<organism evidence="10 12">
    <name type="scientific">Capnocytophaga haemolytica</name>
    <dbReference type="NCBI Taxonomy" id="45243"/>
    <lineage>
        <taxon>Bacteria</taxon>
        <taxon>Pseudomonadati</taxon>
        <taxon>Bacteroidota</taxon>
        <taxon>Flavobacteriia</taxon>
        <taxon>Flavobacteriales</taxon>
        <taxon>Flavobacteriaceae</taxon>
        <taxon>Capnocytophaga</taxon>
    </lineage>
</organism>
<protein>
    <submittedName>
        <fullName evidence="10">Outer membrane efflux protein BepC</fullName>
    </submittedName>
    <submittedName>
        <fullName evidence="9">Transporter</fullName>
    </submittedName>
</protein>
<keyword evidence="8" id="KW-0732">Signal</keyword>
<evidence type="ECO:0000313" key="9">
    <source>
        <dbReference type="EMBL" id="AMD84685.1"/>
    </source>
</evidence>
<dbReference type="InterPro" id="IPR003423">
    <property type="entry name" value="OMP_efflux"/>
</dbReference>
<dbReference type="GO" id="GO:1990281">
    <property type="term" value="C:efflux pump complex"/>
    <property type="evidence" value="ECO:0007669"/>
    <property type="project" value="TreeGrafter"/>
</dbReference>
<dbReference type="InterPro" id="IPR051906">
    <property type="entry name" value="TolC-like"/>
</dbReference>
<reference evidence="9 11" key="1">
    <citation type="submission" date="2016-02" db="EMBL/GenBank/DDBJ databases">
        <authorList>
            <person name="Holder M.E."/>
            <person name="Ajami N.J."/>
            <person name="Petrosino J.F."/>
        </authorList>
    </citation>
    <scope>NUCLEOTIDE SEQUENCE [LARGE SCALE GENOMIC DNA]</scope>
    <source>
        <strain evidence="9 11">CCUG 32990</strain>
    </source>
</reference>
<dbReference type="PANTHER" id="PTHR30026">
    <property type="entry name" value="OUTER MEMBRANE PROTEIN TOLC"/>
    <property type="match status" value="1"/>
</dbReference>
<gene>
    <name evidence="10" type="primary">bepC</name>
    <name evidence="9" type="ORF">AXF12_03570</name>
    <name evidence="10" type="ORF">SAMEA44541418_01024</name>
</gene>
<dbReference type="PANTHER" id="PTHR30026:SF20">
    <property type="entry name" value="OUTER MEMBRANE PROTEIN TOLC"/>
    <property type="match status" value="1"/>
</dbReference>
<evidence type="ECO:0000313" key="10">
    <source>
        <dbReference type="EMBL" id="SNV08415.1"/>
    </source>
</evidence>
<keyword evidence="11" id="KW-1185">Reference proteome</keyword>
<dbReference type="SUPFAM" id="SSF56954">
    <property type="entry name" value="Outer membrane efflux proteins (OEP)"/>
    <property type="match status" value="1"/>
</dbReference>
<evidence type="ECO:0000256" key="8">
    <source>
        <dbReference type="SAM" id="SignalP"/>
    </source>
</evidence>
<evidence type="ECO:0000256" key="2">
    <source>
        <dbReference type="ARBA" id="ARBA00007613"/>
    </source>
</evidence>
<dbReference type="KEGG" id="chg:AXF12_03570"/>
<evidence type="ECO:0000256" key="6">
    <source>
        <dbReference type="ARBA" id="ARBA00023136"/>
    </source>
</evidence>
<accession>A0AAX2GZ46</accession>
<proteinExistence type="inferred from homology"/>
<evidence type="ECO:0000256" key="1">
    <source>
        <dbReference type="ARBA" id="ARBA00004442"/>
    </source>
</evidence>
<dbReference type="RefSeq" id="WP_066428396.1">
    <property type="nucleotide sequence ID" value="NZ_CP014227.1"/>
</dbReference>
<dbReference type="Gene3D" id="1.20.1600.10">
    <property type="entry name" value="Outer membrane efflux proteins (OEP)"/>
    <property type="match status" value="1"/>
</dbReference>